<name>A0A2W5TKE3_9BACT</name>
<dbReference type="UniPathway" id="UPA00079"/>
<gene>
    <name evidence="3 5" type="primary">menH</name>
    <name evidence="5" type="ORF">DI536_07070</name>
</gene>
<dbReference type="EMBL" id="QFQP01000004">
    <property type="protein sequence ID" value="PZR16050.1"/>
    <property type="molecule type" value="Genomic_DNA"/>
</dbReference>
<dbReference type="Proteomes" id="UP000249061">
    <property type="component" value="Unassembled WGS sequence"/>
</dbReference>
<dbReference type="InterPro" id="IPR000073">
    <property type="entry name" value="AB_hydrolase_1"/>
</dbReference>
<comment type="pathway">
    <text evidence="3">Quinol/quinone metabolism; 1,4-dihydroxy-2-naphthoate biosynthesis; 1,4-dihydroxy-2-naphthoate from chorismate: step 3/7.</text>
</comment>
<protein>
    <recommendedName>
        <fullName evidence="3">Putative 2-succinyl-6-hydroxy-2,4-cyclohexadiene-1-carboxylate synthase</fullName>
        <shortName evidence="3">SHCHC synthase</shortName>
        <ecNumber evidence="3">4.2.99.20</ecNumber>
    </recommendedName>
</protein>
<evidence type="ECO:0000313" key="6">
    <source>
        <dbReference type="Proteomes" id="UP000249061"/>
    </source>
</evidence>
<reference evidence="5 6" key="1">
    <citation type="submission" date="2017-08" db="EMBL/GenBank/DDBJ databases">
        <title>Infants hospitalized years apart are colonized by the same room-sourced microbial strains.</title>
        <authorList>
            <person name="Brooks B."/>
            <person name="Olm M.R."/>
            <person name="Firek B.A."/>
            <person name="Baker R."/>
            <person name="Thomas B.C."/>
            <person name="Morowitz M.J."/>
            <person name="Banfield J.F."/>
        </authorList>
    </citation>
    <scope>NUCLEOTIDE SEQUENCE [LARGE SCALE GENOMIC DNA]</scope>
    <source>
        <strain evidence="5">S2_003_000_R2_14</strain>
    </source>
</reference>
<evidence type="ECO:0000313" key="5">
    <source>
        <dbReference type="EMBL" id="PZR16050.1"/>
    </source>
</evidence>
<organism evidence="5 6">
    <name type="scientific">Archangium gephyra</name>
    <dbReference type="NCBI Taxonomy" id="48"/>
    <lineage>
        <taxon>Bacteria</taxon>
        <taxon>Pseudomonadati</taxon>
        <taxon>Myxococcota</taxon>
        <taxon>Myxococcia</taxon>
        <taxon>Myxococcales</taxon>
        <taxon>Cystobacterineae</taxon>
        <taxon>Archangiaceae</taxon>
        <taxon>Archangium</taxon>
    </lineage>
</organism>
<evidence type="ECO:0000259" key="4">
    <source>
        <dbReference type="Pfam" id="PF12697"/>
    </source>
</evidence>
<dbReference type="SUPFAM" id="SSF53474">
    <property type="entry name" value="alpha/beta-Hydrolases"/>
    <property type="match status" value="1"/>
</dbReference>
<comment type="pathway">
    <text evidence="3">Quinol/quinone metabolism; menaquinone biosynthesis.</text>
</comment>
<dbReference type="Pfam" id="PF12697">
    <property type="entry name" value="Abhydrolase_6"/>
    <property type="match status" value="1"/>
</dbReference>
<sequence>MKLKTTTWGHGETKAVFVHGFAGTSAAFSHLEPLLGDLFTAASVELPGHSGTEVASWDDTLEAVAEQLGERAVLIGYSQGARIALGVAARYPKKIDKLVLESCAPGLRRRHDRLMRRKADDALADLVLSRGVESFVSYWEKLPLFAGLRALPVVEQEAIRARRTAHTAEGLAGALRMLGQGAQPDLWPVLQGLRVPTLLLAGSEDEKYARITRKMSTELPLGWRAIFKGVGHAPHLECPERYAAEVRSFLAPRWLNEPQELAP</sequence>
<dbReference type="InterPro" id="IPR022485">
    <property type="entry name" value="SHCHC_synthase_MenH"/>
</dbReference>
<dbReference type="GO" id="GO:0070205">
    <property type="term" value="F:2-succinyl-6-hydroxy-2,4-cyclohexadiene-1-carboxylate synthase activity"/>
    <property type="evidence" value="ECO:0007669"/>
    <property type="project" value="UniProtKB-UniRule"/>
</dbReference>
<keyword evidence="1 3" id="KW-0474">Menaquinone biosynthesis</keyword>
<dbReference type="PANTHER" id="PTHR42916">
    <property type="entry name" value="2-SUCCINYL-5-ENOLPYRUVYL-6-HYDROXY-3-CYCLOHEXENE-1-CARBOXYLATE SYNTHASE"/>
    <property type="match status" value="1"/>
</dbReference>
<dbReference type="Gene3D" id="3.40.50.1820">
    <property type="entry name" value="alpha/beta hydrolase"/>
    <property type="match status" value="1"/>
</dbReference>
<comment type="subunit">
    <text evidence="3">Monomer.</text>
</comment>
<dbReference type="GO" id="GO:0009234">
    <property type="term" value="P:menaquinone biosynthetic process"/>
    <property type="evidence" value="ECO:0007669"/>
    <property type="project" value="UniProtKB-UniRule"/>
</dbReference>
<keyword evidence="2 3" id="KW-0456">Lyase</keyword>
<accession>A0A2W5TKE3</accession>
<dbReference type="PANTHER" id="PTHR42916:SF1">
    <property type="entry name" value="PROTEIN PHYLLO, CHLOROPLASTIC"/>
    <property type="match status" value="1"/>
</dbReference>
<feature type="domain" description="AB hydrolase-1" evidence="4">
    <location>
        <begin position="16"/>
        <end position="244"/>
    </location>
</feature>
<dbReference type="UniPathway" id="UPA01057">
    <property type="reaction ID" value="UER00900"/>
</dbReference>
<dbReference type="HAMAP" id="MF_01660">
    <property type="entry name" value="MenH"/>
    <property type="match status" value="1"/>
</dbReference>
<dbReference type="EC" id="4.2.99.20" evidence="3"/>
<comment type="catalytic activity">
    <reaction evidence="3">
        <text>5-enolpyruvoyl-6-hydroxy-2-succinyl-cyclohex-3-ene-1-carboxylate = (1R,6R)-6-hydroxy-2-succinyl-cyclohexa-2,4-diene-1-carboxylate + pyruvate</text>
        <dbReference type="Rhea" id="RHEA:25597"/>
        <dbReference type="ChEBI" id="CHEBI:15361"/>
        <dbReference type="ChEBI" id="CHEBI:58689"/>
        <dbReference type="ChEBI" id="CHEBI:58818"/>
        <dbReference type="EC" id="4.2.99.20"/>
    </reaction>
</comment>
<dbReference type="AlphaFoldDB" id="A0A2W5TKE3"/>
<evidence type="ECO:0000256" key="3">
    <source>
        <dbReference type="HAMAP-Rule" id="MF_01660"/>
    </source>
</evidence>
<evidence type="ECO:0000256" key="2">
    <source>
        <dbReference type="ARBA" id="ARBA00023239"/>
    </source>
</evidence>
<dbReference type="NCBIfam" id="TIGR03695">
    <property type="entry name" value="menH_SHCHC"/>
    <property type="match status" value="1"/>
</dbReference>
<comment type="caution">
    <text evidence="5">The sequence shown here is derived from an EMBL/GenBank/DDBJ whole genome shotgun (WGS) entry which is preliminary data.</text>
</comment>
<dbReference type="InterPro" id="IPR029058">
    <property type="entry name" value="AB_hydrolase_fold"/>
</dbReference>
<evidence type="ECO:0000256" key="1">
    <source>
        <dbReference type="ARBA" id="ARBA00022428"/>
    </source>
</evidence>
<proteinExistence type="inferred from homology"/>
<comment type="function">
    <text evidence="3">Catalyzes a proton abstraction reaction that results in 2,5-elimination of pyruvate from 2-succinyl-5-enolpyruvyl-6-hydroxy-3-cyclohexene-1-carboxylate (SEPHCHC) and the formation of 2-succinyl-6-hydroxy-2,4-cyclohexadiene-1-carboxylate (SHCHC).</text>
</comment>
<comment type="similarity">
    <text evidence="3">Belongs to the AB hydrolase superfamily. MenH family.</text>
</comment>